<dbReference type="OrthoDB" id="5769838at2759"/>
<evidence type="ECO:0000313" key="5">
    <source>
        <dbReference type="Proteomes" id="UP000054350"/>
    </source>
</evidence>
<feature type="region of interest" description="Disordered" evidence="1">
    <location>
        <begin position="447"/>
        <end position="475"/>
    </location>
</feature>
<dbReference type="AlphaFoldDB" id="A0A0L0T3I6"/>
<dbReference type="EMBL" id="GG745360">
    <property type="protein sequence ID" value="KNE69398.1"/>
    <property type="molecule type" value="Genomic_DNA"/>
</dbReference>
<dbReference type="Proteomes" id="UP000054350">
    <property type="component" value="Unassembled WGS sequence"/>
</dbReference>
<keyword evidence="5" id="KW-1185">Reference proteome</keyword>
<evidence type="ECO:0000256" key="3">
    <source>
        <dbReference type="SAM" id="SignalP"/>
    </source>
</evidence>
<keyword evidence="3" id="KW-0732">Signal</keyword>
<name>A0A0L0T3I6_ALLM3</name>
<protein>
    <recommendedName>
        <fullName evidence="6">Plasma membrane fusion protein PRM1</fullName>
    </recommendedName>
</protein>
<evidence type="ECO:0000313" key="4">
    <source>
        <dbReference type="EMBL" id="KNE69398.1"/>
    </source>
</evidence>
<sequence>MAGRASAARRRPAAAAAAIVTLLAILAAFSSPSTAVPVVEPAVLPIGAPAWPQWADPTAHDRAVPVIWHQAAASRSHTAHATTPRTSISSITATLASYRNVSLHLPVTPNFTNIDFPALSSADLKTASSKAKAWAMGGLEVWVRYAQAWRVAVRGTQPLTAAMTNFSNGPSPALRTLMMPTVVFAGIMLVVGILLLLLSPIACFCFICRKRKPGTCGPVGLRKGKCNPPDVGIYTPRMILRTKIAFVAVLFFQIIVVICMVQGSALFTRGLVNTAGSLTNTAQAINTFLYAVQPVARVVLNTTQVAATTAVDSLLDVNATLPTFLTQLNTSASVLAADVTAAGQLVTLALATGTALNASLANVTRDAADLGTTAQSALTDATALNSQFTVPGTGEQYQLTVMATFPPASSVSVPTPPSSNGLAAILAQLANPGVDFVAQAAAVRAGVGAANSTDSRDATDGARPGPSRNSRRANR</sequence>
<keyword evidence="2" id="KW-1133">Transmembrane helix</keyword>
<feature type="transmembrane region" description="Helical" evidence="2">
    <location>
        <begin position="182"/>
        <end position="207"/>
    </location>
</feature>
<gene>
    <name evidence="4" type="ORF">AMAG_19921</name>
</gene>
<evidence type="ECO:0000256" key="2">
    <source>
        <dbReference type="SAM" id="Phobius"/>
    </source>
</evidence>
<accession>A0A0L0T3I6</accession>
<feature type="chain" id="PRO_5005548384" description="Plasma membrane fusion protein PRM1" evidence="3">
    <location>
        <begin position="36"/>
        <end position="475"/>
    </location>
</feature>
<keyword evidence="2" id="KW-0472">Membrane</keyword>
<feature type="transmembrane region" description="Helical" evidence="2">
    <location>
        <begin position="244"/>
        <end position="267"/>
    </location>
</feature>
<reference evidence="4 5" key="1">
    <citation type="submission" date="2009-11" db="EMBL/GenBank/DDBJ databases">
        <title>Annotation of Allomyces macrogynus ATCC 38327.</title>
        <authorList>
            <consortium name="The Broad Institute Genome Sequencing Platform"/>
            <person name="Russ C."/>
            <person name="Cuomo C."/>
            <person name="Burger G."/>
            <person name="Gray M.W."/>
            <person name="Holland P.W.H."/>
            <person name="King N."/>
            <person name="Lang F.B.F."/>
            <person name="Roger A.J."/>
            <person name="Ruiz-Trillo I."/>
            <person name="Young S.K."/>
            <person name="Zeng Q."/>
            <person name="Gargeya S."/>
            <person name="Fitzgerald M."/>
            <person name="Haas B."/>
            <person name="Abouelleil A."/>
            <person name="Alvarado L."/>
            <person name="Arachchi H.M."/>
            <person name="Berlin A."/>
            <person name="Chapman S.B."/>
            <person name="Gearin G."/>
            <person name="Goldberg J."/>
            <person name="Griggs A."/>
            <person name="Gujja S."/>
            <person name="Hansen M."/>
            <person name="Heiman D."/>
            <person name="Howarth C."/>
            <person name="Larimer J."/>
            <person name="Lui A."/>
            <person name="MacDonald P.J.P."/>
            <person name="McCowen C."/>
            <person name="Montmayeur A."/>
            <person name="Murphy C."/>
            <person name="Neiman D."/>
            <person name="Pearson M."/>
            <person name="Priest M."/>
            <person name="Roberts A."/>
            <person name="Saif S."/>
            <person name="Shea T."/>
            <person name="Sisk P."/>
            <person name="Stolte C."/>
            <person name="Sykes S."/>
            <person name="Wortman J."/>
            <person name="Nusbaum C."/>
            <person name="Birren B."/>
        </authorList>
    </citation>
    <scope>NUCLEOTIDE SEQUENCE [LARGE SCALE GENOMIC DNA]</scope>
    <source>
        <strain evidence="4 5">ATCC 38327</strain>
    </source>
</reference>
<keyword evidence="2" id="KW-0812">Transmembrane</keyword>
<proteinExistence type="predicted"/>
<reference evidence="5" key="2">
    <citation type="submission" date="2009-11" db="EMBL/GenBank/DDBJ databases">
        <title>The Genome Sequence of Allomyces macrogynus strain ATCC 38327.</title>
        <authorList>
            <consortium name="The Broad Institute Genome Sequencing Platform"/>
            <person name="Russ C."/>
            <person name="Cuomo C."/>
            <person name="Shea T."/>
            <person name="Young S.K."/>
            <person name="Zeng Q."/>
            <person name="Koehrsen M."/>
            <person name="Haas B."/>
            <person name="Borodovsky M."/>
            <person name="Guigo R."/>
            <person name="Alvarado L."/>
            <person name="Berlin A."/>
            <person name="Borenstein D."/>
            <person name="Chen Z."/>
            <person name="Engels R."/>
            <person name="Freedman E."/>
            <person name="Gellesch M."/>
            <person name="Goldberg J."/>
            <person name="Griggs A."/>
            <person name="Gujja S."/>
            <person name="Heiman D."/>
            <person name="Hepburn T."/>
            <person name="Howarth C."/>
            <person name="Jen D."/>
            <person name="Larson L."/>
            <person name="Lewis B."/>
            <person name="Mehta T."/>
            <person name="Park D."/>
            <person name="Pearson M."/>
            <person name="Roberts A."/>
            <person name="Saif S."/>
            <person name="Shenoy N."/>
            <person name="Sisk P."/>
            <person name="Stolte C."/>
            <person name="Sykes S."/>
            <person name="Walk T."/>
            <person name="White J."/>
            <person name="Yandava C."/>
            <person name="Burger G."/>
            <person name="Gray M.W."/>
            <person name="Holland P.W.H."/>
            <person name="King N."/>
            <person name="Lang F.B.F."/>
            <person name="Roger A.J."/>
            <person name="Ruiz-Trillo I."/>
            <person name="Lander E."/>
            <person name="Nusbaum C."/>
        </authorList>
    </citation>
    <scope>NUCLEOTIDE SEQUENCE [LARGE SCALE GENOMIC DNA]</scope>
    <source>
        <strain evidence="5">ATCC 38327</strain>
    </source>
</reference>
<evidence type="ECO:0008006" key="6">
    <source>
        <dbReference type="Google" id="ProtNLM"/>
    </source>
</evidence>
<feature type="signal peptide" evidence="3">
    <location>
        <begin position="1"/>
        <end position="35"/>
    </location>
</feature>
<evidence type="ECO:0000256" key="1">
    <source>
        <dbReference type="SAM" id="MobiDB-lite"/>
    </source>
</evidence>
<dbReference type="VEuPathDB" id="FungiDB:AMAG_19921"/>
<organism evidence="4 5">
    <name type="scientific">Allomyces macrogynus (strain ATCC 38327)</name>
    <name type="common">Allomyces javanicus var. macrogynus</name>
    <dbReference type="NCBI Taxonomy" id="578462"/>
    <lineage>
        <taxon>Eukaryota</taxon>
        <taxon>Fungi</taxon>
        <taxon>Fungi incertae sedis</taxon>
        <taxon>Blastocladiomycota</taxon>
        <taxon>Blastocladiomycetes</taxon>
        <taxon>Blastocladiales</taxon>
        <taxon>Blastocladiaceae</taxon>
        <taxon>Allomyces</taxon>
    </lineage>
</organism>